<feature type="compositionally biased region" description="Basic and acidic residues" evidence="1">
    <location>
        <begin position="80"/>
        <end position="94"/>
    </location>
</feature>
<keyword evidence="3" id="KW-1185">Reference proteome</keyword>
<protein>
    <submittedName>
        <fullName evidence="2">Uncharacterized protein</fullName>
    </submittedName>
</protein>
<dbReference type="EMBL" id="CAKOAT010069600">
    <property type="protein sequence ID" value="CAH8308854.1"/>
    <property type="molecule type" value="Genomic_DNA"/>
</dbReference>
<evidence type="ECO:0000256" key="1">
    <source>
        <dbReference type="SAM" id="MobiDB-lite"/>
    </source>
</evidence>
<organism evidence="2 3">
    <name type="scientific">Eruca vesicaria subsp. sativa</name>
    <name type="common">Garden rocket</name>
    <name type="synonym">Eruca sativa</name>
    <dbReference type="NCBI Taxonomy" id="29727"/>
    <lineage>
        <taxon>Eukaryota</taxon>
        <taxon>Viridiplantae</taxon>
        <taxon>Streptophyta</taxon>
        <taxon>Embryophyta</taxon>
        <taxon>Tracheophyta</taxon>
        <taxon>Spermatophyta</taxon>
        <taxon>Magnoliopsida</taxon>
        <taxon>eudicotyledons</taxon>
        <taxon>Gunneridae</taxon>
        <taxon>Pentapetalae</taxon>
        <taxon>rosids</taxon>
        <taxon>malvids</taxon>
        <taxon>Brassicales</taxon>
        <taxon>Brassicaceae</taxon>
        <taxon>Brassiceae</taxon>
        <taxon>Eruca</taxon>
    </lineage>
</organism>
<comment type="caution">
    <text evidence="2">The sequence shown here is derived from an EMBL/GenBank/DDBJ whole genome shotgun (WGS) entry which is preliminary data.</text>
</comment>
<proteinExistence type="predicted"/>
<sequence length="136" mass="14846">MDSGKIFGSDEDSRSCESGWTTYLVSPHDLDYDNYSDDGDSSGGDSMDSDASSGPVKATSCLKLPQETTEPNFIKQKKKNANEEKVLVETRVLNDIDDDGDDHGYDDGDNHDYDDGNDSHSAVHTYVGSVRKDGLL</sequence>
<reference evidence="2 3" key="1">
    <citation type="submission" date="2022-03" db="EMBL/GenBank/DDBJ databases">
        <authorList>
            <person name="Macdonald S."/>
            <person name="Ahmed S."/>
            <person name="Newling K."/>
        </authorList>
    </citation>
    <scope>NUCLEOTIDE SEQUENCE [LARGE SCALE GENOMIC DNA]</scope>
</reference>
<feature type="compositionally biased region" description="Basic and acidic residues" evidence="1">
    <location>
        <begin position="102"/>
        <end position="118"/>
    </location>
</feature>
<dbReference type="Proteomes" id="UP001642260">
    <property type="component" value="Unassembled WGS sequence"/>
</dbReference>
<evidence type="ECO:0000313" key="3">
    <source>
        <dbReference type="Proteomes" id="UP001642260"/>
    </source>
</evidence>
<name>A0ABC8J2M7_ERUVS</name>
<feature type="region of interest" description="Disordered" evidence="1">
    <location>
        <begin position="27"/>
        <end position="136"/>
    </location>
</feature>
<evidence type="ECO:0000313" key="2">
    <source>
        <dbReference type="EMBL" id="CAH8308854.1"/>
    </source>
</evidence>
<gene>
    <name evidence="2" type="ORF">ERUC_LOCUS5299</name>
</gene>
<dbReference type="AlphaFoldDB" id="A0ABC8J2M7"/>
<feature type="compositionally biased region" description="Low complexity" evidence="1">
    <location>
        <begin position="43"/>
        <end position="54"/>
    </location>
</feature>
<accession>A0ABC8J2M7</accession>